<dbReference type="Pfam" id="PF04909">
    <property type="entry name" value="Amidohydro_2"/>
    <property type="match status" value="1"/>
</dbReference>
<evidence type="ECO:0000259" key="1">
    <source>
        <dbReference type="Pfam" id="PF04909"/>
    </source>
</evidence>
<dbReference type="EC" id="3.5.2.9" evidence="2"/>
<proteinExistence type="predicted"/>
<feature type="domain" description="Amidohydrolase-related" evidence="1">
    <location>
        <begin position="121"/>
        <end position="342"/>
    </location>
</feature>
<dbReference type="InterPro" id="IPR006680">
    <property type="entry name" value="Amidohydro-rel"/>
</dbReference>
<gene>
    <name evidence="2" type="ORF">ACD_49C00064G0011</name>
</gene>
<dbReference type="Gene3D" id="3.20.20.140">
    <property type="entry name" value="Metal-dependent hydrolases"/>
    <property type="match status" value="1"/>
</dbReference>
<name>K2BBI3_9BACT</name>
<keyword evidence="2" id="KW-0378">Hydrolase</keyword>
<dbReference type="AlphaFoldDB" id="K2BBI3"/>
<accession>K2BBI3</accession>
<dbReference type="SUPFAM" id="SSF51556">
    <property type="entry name" value="Metallo-dependent hydrolases"/>
    <property type="match status" value="1"/>
</dbReference>
<dbReference type="InterPro" id="IPR032466">
    <property type="entry name" value="Metal_Hydrolase"/>
</dbReference>
<evidence type="ECO:0000313" key="2">
    <source>
        <dbReference type="EMBL" id="EKD66108.1"/>
    </source>
</evidence>
<comment type="caution">
    <text evidence="2">The sequence shown here is derived from an EMBL/GenBank/DDBJ whole genome shotgun (WGS) entry which is preliminary data.</text>
</comment>
<protein>
    <submittedName>
        <fullName evidence="2">5-oxoprolinase (ATP-hydrolysing)</fullName>
        <ecNumber evidence="2">3.5.2.9</ecNumber>
    </submittedName>
</protein>
<sequence length="364" mass="44319">MPTKLITENKISIELKRLEKKEGFLSKTEDLEKIKWCKHKMIDSHVHIINFMQETEWLEKLLYYMNKTNIKSSVVFWMPVKKNWWEHEKKQPEYYLDDDNECYYYSFTDGIVAEEYNKLSQKNKERFYPLICWFNPMDINAIKHIENMFKFYPWVFCGIWEILLRHDDLTFLTQWEAPRLSNKAIFPILEFATEYDLPVLIHNNISAPWVSDHPKYLNELESILREFPKTKIIFAHCGVSRRVYAPYYAKMIKRLLDEYPSLYMDYSWAVFEEVIAKDEKSLEEWALLSEEFSDRILIWSDILGKDFHRIWFINHKFNKLLAKLSKKAIKNITINNAEFLFGWRKWRVENNERRKYPRLEDIII</sequence>
<reference evidence="2" key="1">
    <citation type="journal article" date="2012" name="Science">
        <title>Fermentation, hydrogen, and sulfur metabolism in multiple uncultivated bacterial phyla.</title>
        <authorList>
            <person name="Wrighton K.C."/>
            <person name="Thomas B.C."/>
            <person name="Sharon I."/>
            <person name="Miller C.S."/>
            <person name="Castelle C.J."/>
            <person name="VerBerkmoes N.C."/>
            <person name="Wilkins M.J."/>
            <person name="Hettich R.L."/>
            <person name="Lipton M.S."/>
            <person name="Williams K.H."/>
            <person name="Long P.E."/>
            <person name="Banfield J.F."/>
        </authorList>
    </citation>
    <scope>NUCLEOTIDE SEQUENCE [LARGE SCALE GENOMIC DNA]</scope>
</reference>
<dbReference type="EMBL" id="AMFJ01021650">
    <property type="protein sequence ID" value="EKD66108.1"/>
    <property type="molecule type" value="Genomic_DNA"/>
</dbReference>
<organism evidence="2">
    <name type="scientific">uncultured bacterium</name>
    <name type="common">gcode 4</name>
    <dbReference type="NCBI Taxonomy" id="1234023"/>
    <lineage>
        <taxon>Bacteria</taxon>
        <taxon>environmental samples</taxon>
    </lineage>
</organism>
<dbReference type="GO" id="GO:0017168">
    <property type="term" value="F:5-oxoprolinase (ATP-hydrolyzing) activity"/>
    <property type="evidence" value="ECO:0007669"/>
    <property type="project" value="UniProtKB-EC"/>
</dbReference>